<feature type="region of interest" description="Disordered" evidence="1">
    <location>
        <begin position="55"/>
        <end position="86"/>
    </location>
</feature>
<name>A0A422PRR4_9TRYP</name>
<protein>
    <submittedName>
        <fullName evidence="2">Uncharacterized protein</fullName>
    </submittedName>
</protein>
<keyword evidence="3" id="KW-1185">Reference proteome</keyword>
<proteinExistence type="predicted"/>
<comment type="caution">
    <text evidence="2">The sequence shown here is derived from an EMBL/GenBank/DDBJ whole genome shotgun (WGS) entry which is preliminary data.</text>
</comment>
<evidence type="ECO:0000313" key="2">
    <source>
        <dbReference type="EMBL" id="RNF20432.1"/>
    </source>
</evidence>
<sequence length="150" mass="17309">MPPTPTPRRKWLETELVFSVQDRRNRARALQEIRQRKAALLSLSTADVARRLRAMHPPEEIMDSCGNKKEAEKKHSRPLHAEDASQMFRPPMSYEQWLEEGFPVSCWRPLLSTELYHPLEAEQQYLSKKYSVAPKIKVKPGDAAAKRGSD</sequence>
<gene>
    <name evidence="2" type="ORF">Tco025E_03790</name>
</gene>
<dbReference type="GeneID" id="40317401"/>
<accession>A0A422PRR4</accession>
<dbReference type="OrthoDB" id="248037at2759"/>
<dbReference type="AlphaFoldDB" id="A0A422PRR4"/>
<dbReference type="Proteomes" id="UP000284403">
    <property type="component" value="Unassembled WGS sequence"/>
</dbReference>
<organism evidence="2 3">
    <name type="scientific">Trypanosoma conorhini</name>
    <dbReference type="NCBI Taxonomy" id="83891"/>
    <lineage>
        <taxon>Eukaryota</taxon>
        <taxon>Discoba</taxon>
        <taxon>Euglenozoa</taxon>
        <taxon>Kinetoplastea</taxon>
        <taxon>Metakinetoplastina</taxon>
        <taxon>Trypanosomatida</taxon>
        <taxon>Trypanosomatidae</taxon>
        <taxon>Trypanosoma</taxon>
    </lineage>
</organism>
<feature type="compositionally biased region" description="Basic and acidic residues" evidence="1">
    <location>
        <begin position="66"/>
        <end position="83"/>
    </location>
</feature>
<evidence type="ECO:0000313" key="3">
    <source>
        <dbReference type="Proteomes" id="UP000284403"/>
    </source>
</evidence>
<evidence type="ECO:0000256" key="1">
    <source>
        <dbReference type="SAM" id="MobiDB-lite"/>
    </source>
</evidence>
<dbReference type="RefSeq" id="XP_029229207.1">
    <property type="nucleotide sequence ID" value="XM_029370708.1"/>
</dbReference>
<dbReference type="EMBL" id="MKKU01000179">
    <property type="protein sequence ID" value="RNF20432.1"/>
    <property type="molecule type" value="Genomic_DNA"/>
</dbReference>
<reference evidence="2 3" key="1">
    <citation type="journal article" date="2018" name="BMC Genomics">
        <title>Genomic comparison of Trypanosoma conorhini and Trypanosoma rangeli to Trypanosoma cruzi strains of high and low virulence.</title>
        <authorList>
            <person name="Bradwell K.R."/>
            <person name="Koparde V.N."/>
            <person name="Matveyev A.V."/>
            <person name="Serrano M.G."/>
            <person name="Alves J.M."/>
            <person name="Parikh H."/>
            <person name="Huang B."/>
            <person name="Lee V."/>
            <person name="Espinosa-Alvarez O."/>
            <person name="Ortiz P.A."/>
            <person name="Costa-Martins A.G."/>
            <person name="Teixeira M.M."/>
            <person name="Buck G.A."/>
        </authorList>
    </citation>
    <scope>NUCLEOTIDE SEQUENCE [LARGE SCALE GENOMIC DNA]</scope>
    <source>
        <strain evidence="2 3">025E</strain>
    </source>
</reference>